<evidence type="ECO:0000259" key="6">
    <source>
        <dbReference type="Pfam" id="PF04542"/>
    </source>
</evidence>
<keyword evidence="5" id="KW-0804">Transcription</keyword>
<feature type="domain" description="RNA polymerase sigma-70 region 2" evidence="6">
    <location>
        <begin position="30"/>
        <end position="97"/>
    </location>
</feature>
<name>A0A1L7D4T9_9CORY</name>
<protein>
    <submittedName>
        <fullName evidence="8">RNA polymerase sigma factor SigK</fullName>
    </submittedName>
</protein>
<dbReference type="Gene3D" id="1.10.1740.10">
    <property type="match status" value="1"/>
</dbReference>
<dbReference type="GO" id="GO:0016987">
    <property type="term" value="F:sigma factor activity"/>
    <property type="evidence" value="ECO:0007669"/>
    <property type="project" value="UniProtKB-KW"/>
</dbReference>
<reference evidence="8 9" key="1">
    <citation type="submission" date="2014-08" db="EMBL/GenBank/DDBJ databases">
        <title>Complete genome sequence of Corynebacterium phocae M408/89/1(T)(=DSM 44612(T)), isolated from the common seal (Phoca vitulina).</title>
        <authorList>
            <person name="Ruckert C."/>
            <person name="Albersmeier A."/>
            <person name="Winkler A."/>
            <person name="Kalinowski J."/>
        </authorList>
    </citation>
    <scope>NUCLEOTIDE SEQUENCE [LARGE SCALE GENOMIC DNA]</scope>
    <source>
        <strain evidence="8 9">M408/89/1</strain>
    </source>
</reference>
<evidence type="ECO:0000256" key="5">
    <source>
        <dbReference type="ARBA" id="ARBA00023163"/>
    </source>
</evidence>
<keyword evidence="4" id="KW-0238">DNA-binding</keyword>
<dbReference type="SUPFAM" id="SSF88946">
    <property type="entry name" value="Sigma2 domain of RNA polymerase sigma factors"/>
    <property type="match status" value="1"/>
</dbReference>
<comment type="similarity">
    <text evidence="1">Belongs to the sigma-70 factor family. ECF subfamily.</text>
</comment>
<dbReference type="PANTHER" id="PTHR43133:SF66">
    <property type="entry name" value="ECF RNA POLYMERASE SIGMA FACTOR SIGK"/>
    <property type="match status" value="1"/>
</dbReference>
<dbReference type="Pfam" id="PF04542">
    <property type="entry name" value="Sigma70_r2"/>
    <property type="match status" value="1"/>
</dbReference>
<dbReference type="Pfam" id="PF08281">
    <property type="entry name" value="Sigma70_r4_2"/>
    <property type="match status" value="1"/>
</dbReference>
<evidence type="ECO:0000313" key="9">
    <source>
        <dbReference type="Proteomes" id="UP000185491"/>
    </source>
</evidence>
<evidence type="ECO:0000256" key="3">
    <source>
        <dbReference type="ARBA" id="ARBA00023082"/>
    </source>
</evidence>
<dbReference type="InterPro" id="IPR039425">
    <property type="entry name" value="RNA_pol_sigma-70-like"/>
</dbReference>
<dbReference type="SUPFAM" id="SSF88659">
    <property type="entry name" value="Sigma3 and sigma4 domains of RNA polymerase sigma factors"/>
    <property type="match status" value="1"/>
</dbReference>
<dbReference type="OrthoDB" id="9784272at2"/>
<dbReference type="GO" id="GO:0006352">
    <property type="term" value="P:DNA-templated transcription initiation"/>
    <property type="evidence" value="ECO:0007669"/>
    <property type="project" value="InterPro"/>
</dbReference>
<organism evidence="8 9">
    <name type="scientific">Corynebacterium phocae</name>
    <dbReference type="NCBI Taxonomy" id="161895"/>
    <lineage>
        <taxon>Bacteria</taxon>
        <taxon>Bacillati</taxon>
        <taxon>Actinomycetota</taxon>
        <taxon>Actinomycetes</taxon>
        <taxon>Mycobacteriales</taxon>
        <taxon>Corynebacteriaceae</taxon>
        <taxon>Corynebacterium</taxon>
    </lineage>
</organism>
<dbReference type="GO" id="GO:0003677">
    <property type="term" value="F:DNA binding"/>
    <property type="evidence" value="ECO:0007669"/>
    <property type="project" value="UniProtKB-KW"/>
</dbReference>
<sequence length="195" mass="21731">MSKLSLEQHDELDKLLQLVGQEDRRAFSRLYDLLSPLAYGVILNVVGNPTLAEEVLQEVFIEVWDKARTFNSGLGRARTWVGRLAHSRAVDRVRSHAAAVERDDKDWVLGTRDRVLDVESLALDRIESRELREAVDSIGEPHRTAILLTFFGGLSHSELAESTSVPLGTAKTRVRDGVKKLSAIWTDSKGGTGRE</sequence>
<feature type="domain" description="RNA polymerase sigma factor 70 region 4 type 2" evidence="7">
    <location>
        <begin position="129"/>
        <end position="181"/>
    </location>
</feature>
<dbReference type="PANTHER" id="PTHR43133">
    <property type="entry name" value="RNA POLYMERASE ECF-TYPE SIGMA FACTO"/>
    <property type="match status" value="1"/>
</dbReference>
<accession>A0A1L7D4T9</accession>
<dbReference type="AlphaFoldDB" id="A0A1L7D4T9"/>
<dbReference type="InterPro" id="IPR013325">
    <property type="entry name" value="RNA_pol_sigma_r2"/>
</dbReference>
<dbReference type="InterPro" id="IPR036388">
    <property type="entry name" value="WH-like_DNA-bd_sf"/>
</dbReference>
<keyword evidence="2" id="KW-0805">Transcription regulation</keyword>
<evidence type="ECO:0000313" key="8">
    <source>
        <dbReference type="EMBL" id="APT93158.1"/>
    </source>
</evidence>
<dbReference type="InterPro" id="IPR013324">
    <property type="entry name" value="RNA_pol_sigma_r3/r4-like"/>
</dbReference>
<dbReference type="KEGG" id="cpho:CPHO_09960"/>
<evidence type="ECO:0000256" key="2">
    <source>
        <dbReference type="ARBA" id="ARBA00023015"/>
    </source>
</evidence>
<dbReference type="InterPro" id="IPR013249">
    <property type="entry name" value="RNA_pol_sigma70_r4_t2"/>
</dbReference>
<dbReference type="CDD" id="cd06171">
    <property type="entry name" value="Sigma70_r4"/>
    <property type="match status" value="1"/>
</dbReference>
<dbReference type="InterPro" id="IPR014284">
    <property type="entry name" value="RNA_pol_sigma-70_dom"/>
</dbReference>
<keyword evidence="9" id="KW-1185">Reference proteome</keyword>
<dbReference type="Gene3D" id="1.10.10.10">
    <property type="entry name" value="Winged helix-like DNA-binding domain superfamily/Winged helix DNA-binding domain"/>
    <property type="match status" value="1"/>
</dbReference>
<evidence type="ECO:0000256" key="4">
    <source>
        <dbReference type="ARBA" id="ARBA00023125"/>
    </source>
</evidence>
<keyword evidence="3" id="KW-0731">Sigma factor</keyword>
<dbReference type="InterPro" id="IPR007627">
    <property type="entry name" value="RNA_pol_sigma70_r2"/>
</dbReference>
<proteinExistence type="inferred from homology"/>
<gene>
    <name evidence="8" type="ORF">CPHO_09960</name>
</gene>
<dbReference type="EMBL" id="CP009249">
    <property type="protein sequence ID" value="APT93158.1"/>
    <property type="molecule type" value="Genomic_DNA"/>
</dbReference>
<dbReference type="Proteomes" id="UP000185491">
    <property type="component" value="Chromosome"/>
</dbReference>
<dbReference type="STRING" id="161895.CPHO_09960"/>
<dbReference type="RefSeq" id="WP_075735419.1">
    <property type="nucleotide sequence ID" value="NZ_CP009249.1"/>
</dbReference>
<evidence type="ECO:0000256" key="1">
    <source>
        <dbReference type="ARBA" id="ARBA00010641"/>
    </source>
</evidence>
<dbReference type="NCBIfam" id="TIGR02937">
    <property type="entry name" value="sigma70-ECF"/>
    <property type="match status" value="1"/>
</dbReference>
<evidence type="ECO:0000259" key="7">
    <source>
        <dbReference type="Pfam" id="PF08281"/>
    </source>
</evidence>